<keyword evidence="2" id="KW-0813">Transport</keyword>
<dbReference type="CDD" id="cd17321">
    <property type="entry name" value="MFS_MMR_MDR_like"/>
    <property type="match status" value="1"/>
</dbReference>
<evidence type="ECO:0000256" key="6">
    <source>
        <dbReference type="SAM" id="Phobius"/>
    </source>
</evidence>
<evidence type="ECO:0000256" key="1">
    <source>
        <dbReference type="ARBA" id="ARBA00004651"/>
    </source>
</evidence>
<dbReference type="InterPro" id="IPR020846">
    <property type="entry name" value="MFS_dom"/>
</dbReference>
<feature type="transmembrane region" description="Helical" evidence="6">
    <location>
        <begin position="384"/>
        <end position="402"/>
    </location>
</feature>
<proteinExistence type="predicted"/>
<dbReference type="AlphaFoldDB" id="E1IDK7"/>
<dbReference type="SUPFAM" id="SSF103473">
    <property type="entry name" value="MFS general substrate transporter"/>
    <property type="match status" value="1"/>
</dbReference>
<evidence type="ECO:0000259" key="7">
    <source>
        <dbReference type="PROSITE" id="PS50850"/>
    </source>
</evidence>
<keyword evidence="5 6" id="KW-0472">Membrane</keyword>
<sequence>MPNKPAFTLALICLAIFLGALDLTVVSAVLPRVMLDMRVSIDTDLNRAAWVVSGYLLAYTVSMTFMGRLSDLLGRQRVYLICLGIFLVGSALAAAATSLEMLILARVVQAFGAGAMVPISMALAGDLFPPARRALALGVIGAVDTAGWMVGHLYGGVLMRAFDSWRLLFWLNLPIGLVALALTWWGLRGVAQRRDQGGFDWLGALLISASLIAFNIGLAAGGELGATDFYGQRSGPPPYALPLVLLALLLLAAFVWVERRSAHPLIDLHLFQQRSSALACVVNVLVGFTLALAITNVPLFINTRLALQFPTDPDILRRAAWEAGWMLSALTLTMAVAAIPGGALAGRFGPRPPALLGLVLALLGTLLMSRWHTDSTYLTMGLELALTGTGLGLLISPVAEAVMQAATSTQRGSASALVIALRLVGMTAGVASLTLYGVPRQDALRRAGVDNPLVTSDPARFLMDVAAQVVGETFLLGAAALGLALLAAWWMRSSPRVDTSP</sequence>
<evidence type="ECO:0000313" key="8">
    <source>
        <dbReference type="EMBL" id="EFO80715.1"/>
    </source>
</evidence>
<feature type="transmembrane region" description="Helical" evidence="6">
    <location>
        <begin position="323"/>
        <end position="346"/>
    </location>
</feature>
<dbReference type="Proteomes" id="UP000054010">
    <property type="component" value="Unassembled WGS sequence"/>
</dbReference>
<dbReference type="PANTHER" id="PTHR23501">
    <property type="entry name" value="MAJOR FACILITATOR SUPERFAMILY"/>
    <property type="match status" value="1"/>
</dbReference>
<feature type="transmembrane region" description="Helical" evidence="6">
    <location>
        <begin position="353"/>
        <end position="372"/>
    </location>
</feature>
<feature type="domain" description="Major facilitator superfamily (MFS) profile" evidence="7">
    <location>
        <begin position="8"/>
        <end position="496"/>
    </location>
</feature>
<comment type="caution">
    <text evidence="8">The sequence shown here is derived from an EMBL/GenBank/DDBJ whole genome shotgun (WGS) entry which is preliminary data.</text>
</comment>
<feature type="transmembrane region" description="Helical" evidence="6">
    <location>
        <begin position="167"/>
        <end position="187"/>
    </location>
</feature>
<feature type="transmembrane region" description="Helical" evidence="6">
    <location>
        <begin position="473"/>
        <end position="491"/>
    </location>
</feature>
<feature type="transmembrane region" description="Helical" evidence="6">
    <location>
        <begin position="103"/>
        <end position="123"/>
    </location>
</feature>
<gene>
    <name evidence="8" type="ORF">OSCT_1408</name>
</gene>
<keyword evidence="4 6" id="KW-1133">Transmembrane helix</keyword>
<protein>
    <submittedName>
        <fullName evidence="8">Major facilitator superfamily MFS_1</fullName>
    </submittedName>
</protein>
<dbReference type="GO" id="GO:0022857">
    <property type="term" value="F:transmembrane transporter activity"/>
    <property type="evidence" value="ECO:0007669"/>
    <property type="project" value="InterPro"/>
</dbReference>
<feature type="transmembrane region" description="Helical" evidence="6">
    <location>
        <begin position="78"/>
        <end position="97"/>
    </location>
</feature>
<evidence type="ECO:0000256" key="5">
    <source>
        <dbReference type="ARBA" id="ARBA00023136"/>
    </source>
</evidence>
<evidence type="ECO:0000256" key="2">
    <source>
        <dbReference type="ARBA" id="ARBA00022448"/>
    </source>
</evidence>
<dbReference type="eggNOG" id="COG0477">
    <property type="taxonomic scope" value="Bacteria"/>
</dbReference>
<dbReference type="Pfam" id="PF07690">
    <property type="entry name" value="MFS_1"/>
    <property type="match status" value="1"/>
</dbReference>
<reference evidence="8 9" key="1">
    <citation type="journal article" date="2011" name="J. Bacteriol.">
        <title>Draft genome sequence of the anoxygenic filamentous phototrophic bacterium Oscillochloris trichoides subsp. DG-6.</title>
        <authorList>
            <person name="Kuznetsov B.B."/>
            <person name="Ivanovsky R.N."/>
            <person name="Keppen O.I."/>
            <person name="Sukhacheva M.V."/>
            <person name="Bumazhkin B.K."/>
            <person name="Patutina E.O."/>
            <person name="Beletsky A.V."/>
            <person name="Mardanov A.V."/>
            <person name="Baslerov R.V."/>
            <person name="Panteleeva A.N."/>
            <person name="Kolganova T.V."/>
            <person name="Ravin N.V."/>
            <person name="Skryabin K.G."/>
        </authorList>
    </citation>
    <scope>NUCLEOTIDE SEQUENCE [LARGE SCALE GENOMIC DNA]</scope>
    <source>
        <strain evidence="8 9">DG-6</strain>
    </source>
</reference>
<evidence type="ECO:0000256" key="4">
    <source>
        <dbReference type="ARBA" id="ARBA00022989"/>
    </source>
</evidence>
<accession>E1IDK7</accession>
<evidence type="ECO:0000256" key="3">
    <source>
        <dbReference type="ARBA" id="ARBA00022692"/>
    </source>
</evidence>
<dbReference type="Gene3D" id="1.20.1250.20">
    <property type="entry name" value="MFS general substrate transporter like domains"/>
    <property type="match status" value="2"/>
</dbReference>
<dbReference type="EMBL" id="ADVR01000042">
    <property type="protein sequence ID" value="EFO80715.1"/>
    <property type="molecule type" value="Genomic_DNA"/>
</dbReference>
<evidence type="ECO:0000313" key="9">
    <source>
        <dbReference type="Proteomes" id="UP000054010"/>
    </source>
</evidence>
<feature type="transmembrane region" description="Helical" evidence="6">
    <location>
        <begin position="48"/>
        <end position="66"/>
    </location>
</feature>
<dbReference type="PANTHER" id="PTHR23501:SF191">
    <property type="entry name" value="VACUOLAR BASIC AMINO ACID TRANSPORTER 4"/>
    <property type="match status" value="1"/>
</dbReference>
<dbReference type="GO" id="GO:0005886">
    <property type="term" value="C:plasma membrane"/>
    <property type="evidence" value="ECO:0007669"/>
    <property type="project" value="UniProtKB-SubCell"/>
</dbReference>
<dbReference type="HOGENOM" id="CLU_000960_2_5_0"/>
<comment type="subcellular location">
    <subcellularLocation>
        <location evidence="1">Cell membrane</location>
        <topology evidence="1">Multi-pass membrane protein</topology>
    </subcellularLocation>
</comment>
<feature type="transmembrane region" description="Helical" evidence="6">
    <location>
        <begin position="135"/>
        <end position="155"/>
    </location>
</feature>
<name>E1IDK7_9CHLR</name>
<feature type="transmembrane region" description="Helical" evidence="6">
    <location>
        <begin position="278"/>
        <end position="301"/>
    </location>
</feature>
<dbReference type="STRING" id="765420.OSCT_1408"/>
<feature type="transmembrane region" description="Helical" evidence="6">
    <location>
        <begin position="239"/>
        <end position="257"/>
    </location>
</feature>
<keyword evidence="9" id="KW-1185">Reference proteome</keyword>
<dbReference type="InterPro" id="IPR036259">
    <property type="entry name" value="MFS_trans_sf"/>
</dbReference>
<dbReference type="OrthoDB" id="146256at2"/>
<keyword evidence="3 6" id="KW-0812">Transmembrane</keyword>
<dbReference type="InterPro" id="IPR011701">
    <property type="entry name" value="MFS"/>
</dbReference>
<feature type="transmembrane region" description="Helical" evidence="6">
    <location>
        <begin position="414"/>
        <end position="436"/>
    </location>
</feature>
<feature type="transmembrane region" description="Helical" evidence="6">
    <location>
        <begin position="199"/>
        <end position="219"/>
    </location>
</feature>
<dbReference type="PROSITE" id="PS50850">
    <property type="entry name" value="MFS"/>
    <property type="match status" value="1"/>
</dbReference>
<organism evidence="8 9">
    <name type="scientific">Oscillochloris trichoides DG-6</name>
    <dbReference type="NCBI Taxonomy" id="765420"/>
    <lineage>
        <taxon>Bacteria</taxon>
        <taxon>Bacillati</taxon>
        <taxon>Chloroflexota</taxon>
        <taxon>Chloroflexia</taxon>
        <taxon>Chloroflexales</taxon>
        <taxon>Chloroflexineae</taxon>
        <taxon>Oscillochloridaceae</taxon>
        <taxon>Oscillochloris</taxon>
    </lineage>
</organism>
<dbReference type="PRINTS" id="PR01036">
    <property type="entry name" value="TCRTETB"/>
</dbReference>